<evidence type="ECO:0000313" key="3">
    <source>
        <dbReference type="Proteomes" id="UP000501676"/>
    </source>
</evidence>
<dbReference type="AlphaFoldDB" id="A0A6G7BDS3"/>
<dbReference type="Pfam" id="PF03829">
    <property type="entry name" value="PTSIIA_gutA"/>
    <property type="match status" value="1"/>
</dbReference>
<reference evidence="2 3" key="1">
    <citation type="submission" date="2020-02" db="EMBL/GenBank/DDBJ databases">
        <title>Complete genome sequences of six Lactobacillus iners strains isolated from the human vagina.</title>
        <authorList>
            <person name="France M.T."/>
            <person name="Rutt L."/>
            <person name="Narina S."/>
            <person name="Arbaugh S."/>
            <person name="Humphrys M.S."/>
            <person name="Ma B."/>
            <person name="Hayward M.R."/>
            <person name="Relman D."/>
            <person name="Kwon D.S."/>
            <person name="Ravel J."/>
        </authorList>
    </citation>
    <scope>NUCLEOTIDE SEQUENCE [LARGE SCALE GENOMIC DNA]</scope>
    <source>
        <strain evidence="2 3">C0210C1</strain>
    </source>
</reference>
<dbReference type="SUPFAM" id="SSF141530">
    <property type="entry name" value="PTSIIA/GutA-like"/>
    <property type="match status" value="1"/>
</dbReference>
<dbReference type="Gene3D" id="2.40.33.40">
    <property type="entry name" value="Phosphotransferase system, glucitol/sorbitol-specific IIA component"/>
    <property type="match status" value="1"/>
</dbReference>
<dbReference type="PROSITE" id="PS51097">
    <property type="entry name" value="PTS_EIIA_TYPE_5"/>
    <property type="match status" value="1"/>
</dbReference>
<dbReference type="PANTHER" id="PTHR40398:SF1">
    <property type="entry name" value="PTS SYSTEM GLUCITOL_SORBITOL-SPECIFIC EIIA COMPONENT"/>
    <property type="match status" value="1"/>
</dbReference>
<dbReference type="Proteomes" id="UP000501676">
    <property type="component" value="Chromosome"/>
</dbReference>
<dbReference type="GO" id="GO:0008982">
    <property type="term" value="F:protein-N(PI)-phosphohistidine-sugar phosphotransferase activity"/>
    <property type="evidence" value="ECO:0007669"/>
    <property type="project" value="InterPro"/>
</dbReference>
<gene>
    <name evidence="2" type="ORF">G6Z83_05625</name>
</gene>
<comment type="caution">
    <text evidence="1">Lacks conserved residue(s) required for the propagation of feature annotation.</text>
</comment>
<dbReference type="RefSeq" id="WP_102877958.1">
    <property type="nucleotide sequence ID" value="NZ_CP049226.1"/>
</dbReference>
<organism evidence="2 3">
    <name type="scientific">Lactobacillus iners</name>
    <dbReference type="NCBI Taxonomy" id="147802"/>
    <lineage>
        <taxon>Bacteria</taxon>
        <taxon>Bacillati</taxon>
        <taxon>Bacillota</taxon>
        <taxon>Bacilli</taxon>
        <taxon>Lactobacillales</taxon>
        <taxon>Lactobacillaceae</taxon>
        <taxon>Lactobacillus</taxon>
    </lineage>
</organism>
<evidence type="ECO:0000313" key="2">
    <source>
        <dbReference type="EMBL" id="QIH24150.1"/>
    </source>
</evidence>
<dbReference type="EMBL" id="CP049228">
    <property type="protein sequence ID" value="QIH24150.1"/>
    <property type="molecule type" value="Genomic_DNA"/>
</dbReference>
<evidence type="ECO:0000256" key="1">
    <source>
        <dbReference type="PROSITE-ProRule" id="PRU00420"/>
    </source>
</evidence>
<protein>
    <submittedName>
        <fullName evidence="2">PTS sorbitol transporter subunit IIA</fullName>
    </submittedName>
</protein>
<dbReference type="InterPro" id="IPR004716">
    <property type="entry name" value="PTS_IIA_glucitol/sorbitol-sp"/>
</dbReference>
<name>A0A6G7BDS3_9LACO</name>
<sequence length="126" mass="14529">MKWMATIQKIGVEAISNNENMVILFNETANEKLSRVAVIQKFDKETPVSSFICKKDDTVTIDGETYIVLHVGRMVADNMHAIGHCVLFFVDKLPEKTLHNAIYLQKDDEEPMPQFKQGDWISYEHR</sequence>
<proteinExistence type="predicted"/>
<dbReference type="PANTHER" id="PTHR40398">
    <property type="entry name" value="PTS SYSTEM GLUCITOL/SORBITOL-SPECIFIC EIIA COMPONENT"/>
    <property type="match status" value="1"/>
</dbReference>
<dbReference type="GO" id="GO:0009401">
    <property type="term" value="P:phosphoenolpyruvate-dependent sugar phosphotransferase system"/>
    <property type="evidence" value="ECO:0007669"/>
    <property type="project" value="InterPro"/>
</dbReference>
<dbReference type="GO" id="GO:0005737">
    <property type="term" value="C:cytoplasm"/>
    <property type="evidence" value="ECO:0007669"/>
    <property type="project" value="InterPro"/>
</dbReference>
<accession>A0A6G7BDS3</accession>
<dbReference type="InterPro" id="IPR036665">
    <property type="entry name" value="PTS_IIA_glucitol/sorbitol_sf"/>
</dbReference>
<dbReference type="GO" id="GO:0016301">
    <property type="term" value="F:kinase activity"/>
    <property type="evidence" value="ECO:0007669"/>
    <property type="project" value="TreeGrafter"/>
</dbReference>